<evidence type="ECO:0000256" key="1">
    <source>
        <dbReference type="ARBA" id="ARBA00001936"/>
    </source>
</evidence>
<keyword evidence="6" id="KW-0328">Glycosyltransferase</keyword>
<comment type="cofactor">
    <cofactor evidence="1">
        <name>Mn(2+)</name>
        <dbReference type="ChEBI" id="CHEBI:29035"/>
    </cofactor>
</comment>
<keyword evidence="13" id="KW-0472">Membrane</keyword>
<comment type="caution">
    <text evidence="21">The sequence shown here is derived from an EMBL/GenBank/DDBJ whole genome shotgun (WGS) entry which is preliminary data.</text>
</comment>
<evidence type="ECO:0000256" key="18">
    <source>
        <dbReference type="ARBA" id="ARBA00032181"/>
    </source>
</evidence>
<dbReference type="GO" id="GO:0046872">
    <property type="term" value="F:metal ion binding"/>
    <property type="evidence" value="ECO:0007669"/>
    <property type="project" value="UniProtKB-KW"/>
</dbReference>
<evidence type="ECO:0000256" key="10">
    <source>
        <dbReference type="ARBA" id="ARBA00022968"/>
    </source>
</evidence>
<sequence>MDSHLLEKACLKFQLQQALSSTLSADRSDILQTTISPHRILNVTMRPNDTTKIMKEQVTEPKAAALQTLVLSEILAAEMKLNESMAMFQQLVGYKVQYYISQKLSTFRLTGNLNFWKYFQHQSQHQNTSYLRKSIPLEEGQTIEDVFFLSDINPVRLSADNQFLLYDSLINGPDFEQLTENHKVTIATQTSMDRLFTFIESYEHWAGPISVAVFLKGPLEYFLLKSYLLYLKLCHPKHYRQTRFSIATPVKNPIPRNILIETNTFDEFDCKSRSDDIYPVFKKGLDETNAWLKEKYYPQNMMRNLAKANIKTDYHLTLDVDIVPCVGMSEKLNNFLKESFITSALVIPTYEISRKISFPKTKRELVSLTKKKLAQPFHKDIFATNQNATNFPKWEKVYDSFEEVHVVHEVQIFPLLYEPFFVELHSNPLFDETFVGYGFTRSSHAFEVFVRNGKFLVLSPIFTAELGIKKVKDWSSLRQQQNESNRKRFNYFIANITSQFPNVQKLENDSSTSYYLHNSNTTYNKNHSH</sequence>
<keyword evidence="9" id="KW-0479">Metal-binding</keyword>
<comment type="similarity">
    <text evidence="4">Belongs to the glycosyltransferase 49 family.</text>
</comment>
<evidence type="ECO:0000256" key="17">
    <source>
        <dbReference type="ARBA" id="ARBA00032175"/>
    </source>
</evidence>
<evidence type="ECO:0000256" key="8">
    <source>
        <dbReference type="ARBA" id="ARBA00022692"/>
    </source>
</evidence>
<dbReference type="InterPro" id="IPR043189">
    <property type="entry name" value="B4GAT1"/>
</dbReference>
<evidence type="ECO:0000313" key="21">
    <source>
        <dbReference type="EMBL" id="KAK7604957.1"/>
    </source>
</evidence>
<dbReference type="GO" id="GO:0000139">
    <property type="term" value="C:Golgi membrane"/>
    <property type="evidence" value="ECO:0007669"/>
    <property type="project" value="UniProtKB-SubCell"/>
</dbReference>
<evidence type="ECO:0000256" key="14">
    <source>
        <dbReference type="ARBA" id="ARBA00023180"/>
    </source>
</evidence>
<keyword evidence="11" id="KW-1133">Transmembrane helix</keyword>
<comment type="subcellular location">
    <subcellularLocation>
        <location evidence="2">Golgi apparatus membrane</location>
        <topology evidence="2">Single-pass type II membrane protein</topology>
    </subcellularLocation>
</comment>
<evidence type="ECO:0000313" key="22">
    <source>
        <dbReference type="Proteomes" id="UP001367676"/>
    </source>
</evidence>
<evidence type="ECO:0000256" key="11">
    <source>
        <dbReference type="ARBA" id="ARBA00022989"/>
    </source>
</evidence>
<evidence type="ECO:0000256" key="5">
    <source>
        <dbReference type="ARBA" id="ARBA00017962"/>
    </source>
</evidence>
<dbReference type="PANTHER" id="PTHR46420:SF1">
    <property type="entry name" value="BETA-1,4-GLUCURONYLTRANSFERASE 1"/>
    <property type="match status" value="1"/>
</dbReference>
<dbReference type="PANTHER" id="PTHR46420">
    <property type="entry name" value="BETA-1,4-GLUCURONYLTRANSFERASE 1"/>
    <property type="match status" value="1"/>
</dbReference>
<comment type="catalytic activity">
    <reaction evidence="20">
        <text>3-O-[beta-D-Xyl-(1-&gt;4)-Rib-ol-P-Rib-ol-P-3-beta-D-GalNAc-(1-&gt;3)-beta-D-GlcNAc-(1-&gt;4)-(O-6-P-alpha-D-Man)]-Thr-[protein] + UDP-alpha-D-glucuronate = 3-O-[beta-D-GlcA-(1-&gt;3)-beta-D-Xyl-(1-&gt;4)-Rib-ol-P-Rib-ol-P-3-beta-D-GalNAc-(1-&gt;3)-beta-D-GlcNAc-(1-&gt;4)-(O-6-P-alpha-D-Man)]-Thr-[protein] + UDP + H(+)</text>
        <dbReference type="Rhea" id="RHEA:46860"/>
        <dbReference type="Rhea" id="RHEA-COMP:15023"/>
        <dbReference type="Rhea" id="RHEA-COMP:17482"/>
        <dbReference type="ChEBI" id="CHEBI:15378"/>
        <dbReference type="ChEBI" id="CHEBI:58052"/>
        <dbReference type="ChEBI" id="CHEBI:58223"/>
        <dbReference type="ChEBI" id="CHEBI:142405"/>
        <dbReference type="ChEBI" id="CHEBI:177336"/>
    </reaction>
</comment>
<evidence type="ECO:0000256" key="3">
    <source>
        <dbReference type="ARBA" id="ARBA00004922"/>
    </source>
</evidence>
<evidence type="ECO:0000256" key="9">
    <source>
        <dbReference type="ARBA" id="ARBA00022723"/>
    </source>
</evidence>
<dbReference type="AlphaFoldDB" id="A0AAN9TU57"/>
<dbReference type="GO" id="GO:0015020">
    <property type="term" value="F:glucuronosyltransferase activity"/>
    <property type="evidence" value="ECO:0007669"/>
    <property type="project" value="InterPro"/>
</dbReference>
<gene>
    <name evidence="21" type="ORF">V9T40_006143</name>
</gene>
<keyword evidence="15" id="KW-0464">Manganese</keyword>
<dbReference type="GO" id="GO:0035269">
    <property type="term" value="P:protein O-linked glycosylation via mannose"/>
    <property type="evidence" value="ECO:0007669"/>
    <property type="project" value="TreeGrafter"/>
</dbReference>
<keyword evidence="22" id="KW-1185">Reference proteome</keyword>
<comment type="pathway">
    <text evidence="3">Protein modification; protein glycosylation.</text>
</comment>
<dbReference type="Proteomes" id="UP001367676">
    <property type="component" value="Unassembled WGS sequence"/>
</dbReference>
<name>A0AAN9TU57_9HEMI</name>
<keyword evidence="7" id="KW-0808">Transferase</keyword>
<dbReference type="Pfam" id="PF13896">
    <property type="entry name" value="Glyco_transf_49"/>
    <property type="match status" value="1"/>
</dbReference>
<keyword evidence="12" id="KW-0333">Golgi apparatus</keyword>
<evidence type="ECO:0000256" key="16">
    <source>
        <dbReference type="ARBA" id="ARBA00030723"/>
    </source>
</evidence>
<evidence type="ECO:0000256" key="15">
    <source>
        <dbReference type="ARBA" id="ARBA00023211"/>
    </source>
</evidence>
<keyword evidence="10" id="KW-0735">Signal-anchor</keyword>
<accession>A0AAN9TU57</accession>
<protein>
    <recommendedName>
        <fullName evidence="5">Beta-1,4-glucuronyltransferase 1</fullName>
    </recommendedName>
    <alternativeName>
        <fullName evidence="16">I-beta-1,3-N-acetylglucosaminyltransferase</fullName>
    </alternativeName>
    <alternativeName>
        <fullName evidence="19">N-acetyllactosaminide beta-1,3-N-acetylglucosaminyltransferase</fullName>
    </alternativeName>
    <alternativeName>
        <fullName evidence="17">Poly-N-acetyllactosamine extension enzyme</fullName>
    </alternativeName>
    <alternativeName>
        <fullName evidence="18">UDP-GlcNAc:betaGal beta-1,3-N-acetylglucosaminyltransferase 1</fullName>
    </alternativeName>
</protein>
<evidence type="ECO:0000256" key="19">
    <source>
        <dbReference type="ARBA" id="ARBA00033291"/>
    </source>
</evidence>
<organism evidence="21 22">
    <name type="scientific">Parthenolecanium corni</name>
    <dbReference type="NCBI Taxonomy" id="536013"/>
    <lineage>
        <taxon>Eukaryota</taxon>
        <taxon>Metazoa</taxon>
        <taxon>Ecdysozoa</taxon>
        <taxon>Arthropoda</taxon>
        <taxon>Hexapoda</taxon>
        <taxon>Insecta</taxon>
        <taxon>Pterygota</taxon>
        <taxon>Neoptera</taxon>
        <taxon>Paraneoptera</taxon>
        <taxon>Hemiptera</taxon>
        <taxon>Sternorrhyncha</taxon>
        <taxon>Coccoidea</taxon>
        <taxon>Coccidae</taxon>
        <taxon>Parthenolecanium</taxon>
    </lineage>
</organism>
<evidence type="ECO:0000256" key="6">
    <source>
        <dbReference type="ARBA" id="ARBA00022676"/>
    </source>
</evidence>
<evidence type="ECO:0000256" key="7">
    <source>
        <dbReference type="ARBA" id="ARBA00022679"/>
    </source>
</evidence>
<evidence type="ECO:0000256" key="13">
    <source>
        <dbReference type="ARBA" id="ARBA00023136"/>
    </source>
</evidence>
<evidence type="ECO:0000256" key="2">
    <source>
        <dbReference type="ARBA" id="ARBA00004323"/>
    </source>
</evidence>
<dbReference type="EMBL" id="JBBCAQ010000003">
    <property type="protein sequence ID" value="KAK7604957.1"/>
    <property type="molecule type" value="Genomic_DNA"/>
</dbReference>
<evidence type="ECO:0000256" key="12">
    <source>
        <dbReference type="ARBA" id="ARBA00023034"/>
    </source>
</evidence>
<evidence type="ECO:0000256" key="20">
    <source>
        <dbReference type="ARBA" id="ARBA00047852"/>
    </source>
</evidence>
<evidence type="ECO:0000256" key="4">
    <source>
        <dbReference type="ARBA" id="ARBA00008539"/>
    </source>
</evidence>
<keyword evidence="8" id="KW-0812">Transmembrane</keyword>
<reference evidence="21 22" key="1">
    <citation type="submission" date="2024-03" db="EMBL/GenBank/DDBJ databases">
        <title>Adaptation during the transition from Ophiocordyceps entomopathogen to insect associate is accompanied by gene loss and intensified selection.</title>
        <authorList>
            <person name="Ward C.M."/>
            <person name="Onetto C.A."/>
            <person name="Borneman A.R."/>
        </authorList>
    </citation>
    <scope>NUCLEOTIDE SEQUENCE [LARGE SCALE GENOMIC DNA]</scope>
    <source>
        <strain evidence="21">AWRI1</strain>
        <tissue evidence="21">Single Adult Female</tissue>
    </source>
</reference>
<keyword evidence="14" id="KW-0325">Glycoprotein</keyword>
<proteinExistence type="inferred from homology"/>